<keyword evidence="1" id="KW-0472">Membrane</keyword>
<feature type="transmembrane region" description="Helical" evidence="1">
    <location>
        <begin position="34"/>
        <end position="56"/>
    </location>
</feature>
<keyword evidence="1" id="KW-0812">Transmembrane</keyword>
<sequence>MDLLALLLSSHPYALHVLIVLLISLFYATSDSSWFIFTSLFIFLHVTSSRSTLYFFQALTHSLHPVPISLTTMQHYSLYTSIVHSAFCLTRKSPVWQR</sequence>
<proteinExistence type="predicted"/>
<gene>
    <name evidence="2" type="ORF">OCBIM_22021485mg</name>
</gene>
<name>A0A0L8H6B6_OCTBM</name>
<dbReference type="AlphaFoldDB" id="A0A0L8H6B6"/>
<protein>
    <submittedName>
        <fullName evidence="2">Uncharacterized protein</fullName>
    </submittedName>
</protein>
<evidence type="ECO:0000256" key="1">
    <source>
        <dbReference type="SAM" id="Phobius"/>
    </source>
</evidence>
<organism evidence="2">
    <name type="scientific">Octopus bimaculoides</name>
    <name type="common">California two-spotted octopus</name>
    <dbReference type="NCBI Taxonomy" id="37653"/>
    <lineage>
        <taxon>Eukaryota</taxon>
        <taxon>Metazoa</taxon>
        <taxon>Spiralia</taxon>
        <taxon>Lophotrochozoa</taxon>
        <taxon>Mollusca</taxon>
        <taxon>Cephalopoda</taxon>
        <taxon>Coleoidea</taxon>
        <taxon>Octopodiformes</taxon>
        <taxon>Octopoda</taxon>
        <taxon>Incirrata</taxon>
        <taxon>Octopodidae</taxon>
        <taxon>Octopus</taxon>
    </lineage>
</organism>
<keyword evidence="1" id="KW-1133">Transmembrane helix</keyword>
<accession>A0A0L8H6B6</accession>
<reference evidence="2" key="1">
    <citation type="submission" date="2015-07" db="EMBL/GenBank/DDBJ databases">
        <title>MeaNS - Measles Nucleotide Surveillance Program.</title>
        <authorList>
            <person name="Tran T."/>
            <person name="Druce J."/>
        </authorList>
    </citation>
    <scope>NUCLEOTIDE SEQUENCE</scope>
    <source>
        <strain evidence="2">UCB-OBI-ISO-001</strain>
        <tissue evidence="2">Gonad</tissue>
    </source>
</reference>
<feature type="transmembrane region" description="Helical" evidence="1">
    <location>
        <begin position="12"/>
        <end position="28"/>
    </location>
</feature>
<evidence type="ECO:0000313" key="2">
    <source>
        <dbReference type="EMBL" id="KOF84752.1"/>
    </source>
</evidence>
<dbReference type="EMBL" id="KQ419056">
    <property type="protein sequence ID" value="KOF84752.1"/>
    <property type="molecule type" value="Genomic_DNA"/>
</dbReference>